<feature type="compositionally biased region" description="Basic and acidic residues" evidence="1">
    <location>
        <begin position="139"/>
        <end position="178"/>
    </location>
</feature>
<feature type="compositionally biased region" description="Polar residues" evidence="1">
    <location>
        <begin position="334"/>
        <end position="354"/>
    </location>
</feature>
<dbReference type="EMBL" id="BGZK01000262">
    <property type="protein sequence ID" value="GBP32602.1"/>
    <property type="molecule type" value="Genomic_DNA"/>
</dbReference>
<evidence type="ECO:0000313" key="3">
    <source>
        <dbReference type="EMBL" id="GBP32602.1"/>
    </source>
</evidence>
<feature type="compositionally biased region" description="Polar residues" evidence="1">
    <location>
        <begin position="189"/>
        <end position="199"/>
    </location>
</feature>
<proteinExistence type="predicted"/>
<dbReference type="Pfam" id="PF15868">
    <property type="entry name" value="MBF2"/>
    <property type="match status" value="1"/>
</dbReference>
<feature type="compositionally biased region" description="Basic and acidic residues" evidence="1">
    <location>
        <begin position="309"/>
        <end position="318"/>
    </location>
</feature>
<keyword evidence="2" id="KW-0732">Signal</keyword>
<gene>
    <name evidence="3" type="ORF">EVAR_25961_1</name>
</gene>
<feature type="region of interest" description="Disordered" evidence="1">
    <location>
        <begin position="490"/>
        <end position="531"/>
    </location>
</feature>
<feature type="region of interest" description="Disordered" evidence="1">
    <location>
        <begin position="241"/>
        <end position="260"/>
    </location>
</feature>
<comment type="caution">
    <text evidence="3">The sequence shown here is derived from an EMBL/GenBank/DDBJ whole genome shotgun (WGS) entry which is preliminary data.</text>
</comment>
<name>A0A4C1V2W9_EUMVA</name>
<dbReference type="Proteomes" id="UP000299102">
    <property type="component" value="Unassembled WGS sequence"/>
</dbReference>
<feature type="compositionally biased region" description="Basic and acidic residues" evidence="1">
    <location>
        <begin position="381"/>
        <end position="398"/>
    </location>
</feature>
<accession>A0A4C1V2W9</accession>
<dbReference type="PROSITE" id="PS51257">
    <property type="entry name" value="PROKAR_LIPOPROTEIN"/>
    <property type="match status" value="1"/>
</dbReference>
<feature type="chain" id="PRO_5020030446" evidence="2">
    <location>
        <begin position="17"/>
        <end position="531"/>
    </location>
</feature>
<feature type="signal peptide" evidence="2">
    <location>
        <begin position="1"/>
        <end position="16"/>
    </location>
</feature>
<feature type="compositionally biased region" description="Polar residues" evidence="1">
    <location>
        <begin position="241"/>
        <end position="250"/>
    </location>
</feature>
<feature type="compositionally biased region" description="Polar residues" evidence="1">
    <location>
        <begin position="117"/>
        <end position="128"/>
    </location>
</feature>
<dbReference type="AlphaFoldDB" id="A0A4C1V2W9"/>
<keyword evidence="4" id="KW-1185">Reference proteome</keyword>
<sequence>MKYLVVFLPLLASVACHDITFGHRTDGRKIFDERREASPAIWRQNDNVTVNATSGEVISRVVVTDLREGKDGDANIVDGGVGEKFVTVALKSPTPLRGYSFQVEVYSGPDSKLEELSATSSGRENTVNDVPKLVGTDNKNTKTEYPRASRDLKRDEKKPDDGKESSTRSEFEHPRSHQDVQNGRDLPKSISSTSFNSETPKIIPASASGPIASTIKTTTSDAISTPSNSRDYTRTMREISTTSEVPTKSYLSHPRHQGLPNIDVTAKANTDAIQDETSEVAPSLVNDQITSTSRINNSDGITTQTTNNDHTRHLREVETTSENYKNSKADIKPNQPNWNLSSQKTGDSFTTSKYLQEHDSKNVPSQYENSQIGQVSTTEVSHPKPESPSHPRGTRQENHSFLQTNQPKVETPGYSLTTQRNGVHSHPRTFVQNESSSTENYGVVPKIQQDNHFKATNITQSVPNMKDDTMGFAYHPRNSRNTDEIKVQEAKLKSNDSRTVNNANNMDTPRNVLKDSNNHQDHNLKPIVSLQ</sequence>
<feature type="compositionally biased region" description="Polar residues" evidence="1">
    <location>
        <begin position="291"/>
        <end position="308"/>
    </location>
</feature>
<dbReference type="InterPro" id="IPR031734">
    <property type="entry name" value="MBF2"/>
</dbReference>
<feature type="compositionally biased region" description="Polar residues" evidence="1">
    <location>
        <begin position="497"/>
        <end position="508"/>
    </location>
</feature>
<feature type="compositionally biased region" description="Polar residues" evidence="1">
    <location>
        <begin position="399"/>
        <end position="422"/>
    </location>
</feature>
<feature type="region of interest" description="Disordered" evidence="1">
    <location>
        <begin position="114"/>
        <end position="212"/>
    </location>
</feature>
<evidence type="ECO:0000313" key="4">
    <source>
        <dbReference type="Proteomes" id="UP000299102"/>
    </source>
</evidence>
<evidence type="ECO:0000256" key="2">
    <source>
        <dbReference type="SAM" id="SignalP"/>
    </source>
</evidence>
<dbReference type="OrthoDB" id="7409408at2759"/>
<reference evidence="3 4" key="1">
    <citation type="journal article" date="2019" name="Commun. Biol.">
        <title>The bagworm genome reveals a unique fibroin gene that provides high tensile strength.</title>
        <authorList>
            <person name="Kono N."/>
            <person name="Nakamura H."/>
            <person name="Ohtoshi R."/>
            <person name="Tomita M."/>
            <person name="Numata K."/>
            <person name="Arakawa K."/>
        </authorList>
    </citation>
    <scope>NUCLEOTIDE SEQUENCE [LARGE SCALE GENOMIC DNA]</scope>
</reference>
<feature type="compositionally biased region" description="Polar residues" evidence="1">
    <location>
        <begin position="362"/>
        <end position="380"/>
    </location>
</feature>
<feature type="compositionally biased region" description="Basic and acidic residues" evidence="1">
    <location>
        <begin position="512"/>
        <end position="524"/>
    </location>
</feature>
<protein>
    <submittedName>
        <fullName evidence="3">Uncharacterized protein</fullName>
    </submittedName>
</protein>
<organism evidence="3 4">
    <name type="scientific">Eumeta variegata</name>
    <name type="common">Bagworm moth</name>
    <name type="synonym">Eumeta japonica</name>
    <dbReference type="NCBI Taxonomy" id="151549"/>
    <lineage>
        <taxon>Eukaryota</taxon>
        <taxon>Metazoa</taxon>
        <taxon>Ecdysozoa</taxon>
        <taxon>Arthropoda</taxon>
        <taxon>Hexapoda</taxon>
        <taxon>Insecta</taxon>
        <taxon>Pterygota</taxon>
        <taxon>Neoptera</taxon>
        <taxon>Endopterygota</taxon>
        <taxon>Lepidoptera</taxon>
        <taxon>Glossata</taxon>
        <taxon>Ditrysia</taxon>
        <taxon>Tineoidea</taxon>
        <taxon>Psychidae</taxon>
        <taxon>Oiketicinae</taxon>
        <taxon>Eumeta</taxon>
    </lineage>
</organism>
<evidence type="ECO:0000256" key="1">
    <source>
        <dbReference type="SAM" id="MobiDB-lite"/>
    </source>
</evidence>
<feature type="region of interest" description="Disordered" evidence="1">
    <location>
        <begin position="291"/>
        <end position="423"/>
    </location>
</feature>